<dbReference type="PANTHER" id="PTHR30204:SF58">
    <property type="entry name" value="HTH-TYPE TRANSCRIPTIONAL REGULATOR YFMP"/>
    <property type="match status" value="1"/>
</dbReference>
<dbReference type="InterPro" id="IPR000551">
    <property type="entry name" value="MerR-type_HTH_dom"/>
</dbReference>
<dbReference type="RefSeq" id="WP_014413610.1">
    <property type="nucleotide sequence ID" value="NC_017059.1"/>
</dbReference>
<accession>H6SN94</accession>
<feature type="coiled-coil region" evidence="2">
    <location>
        <begin position="82"/>
        <end position="119"/>
    </location>
</feature>
<gene>
    <name evidence="4" type="ORF">RSPPHO_00344</name>
</gene>
<evidence type="ECO:0000259" key="3">
    <source>
        <dbReference type="PROSITE" id="PS50937"/>
    </source>
</evidence>
<dbReference type="SUPFAM" id="SSF46955">
    <property type="entry name" value="Putative DNA-binding domain"/>
    <property type="match status" value="1"/>
</dbReference>
<keyword evidence="5" id="KW-1185">Reference proteome</keyword>
<dbReference type="EMBL" id="HE663493">
    <property type="protein sequence ID" value="CCG06970.1"/>
    <property type="molecule type" value="Genomic_DNA"/>
</dbReference>
<dbReference type="Pfam" id="PF13411">
    <property type="entry name" value="MerR_1"/>
    <property type="match status" value="1"/>
</dbReference>
<dbReference type="Proteomes" id="UP000033220">
    <property type="component" value="Chromosome DSM 122"/>
</dbReference>
<dbReference type="SMART" id="SM00422">
    <property type="entry name" value="HTH_MERR"/>
    <property type="match status" value="1"/>
</dbReference>
<dbReference type="eggNOG" id="COG0789">
    <property type="taxonomic scope" value="Bacteria"/>
</dbReference>
<dbReference type="EC" id="3.4.13.-" evidence="4"/>
<evidence type="ECO:0000256" key="2">
    <source>
        <dbReference type="SAM" id="Coils"/>
    </source>
</evidence>
<sequence>MDKPQDAYSIADLAREFSVTPRAIRFYEDKGLIAPAREGLRRIYSARDRVRLKLILRGKRLGFTLREIQEIIDLYDAEPTGEAQLRRLIESCQRSRAALRQQMDDIRITLEELDAVESQCSQLLHSQTEGEQVPPP</sequence>
<evidence type="ECO:0000256" key="1">
    <source>
        <dbReference type="ARBA" id="ARBA00023125"/>
    </source>
</evidence>
<evidence type="ECO:0000313" key="5">
    <source>
        <dbReference type="Proteomes" id="UP000033220"/>
    </source>
</evidence>
<dbReference type="InterPro" id="IPR047057">
    <property type="entry name" value="MerR_fam"/>
</dbReference>
<reference evidence="4 5" key="1">
    <citation type="submission" date="2012-02" db="EMBL/GenBank/DDBJ databases">
        <title>Shotgun genome sequence of Phaeospirillum photometricum DSM 122.</title>
        <authorList>
            <person name="Duquesne K."/>
            <person name="Sturgis J."/>
        </authorList>
    </citation>
    <scope>NUCLEOTIDE SEQUENCE [LARGE SCALE GENOMIC DNA]</scope>
    <source>
        <strain evidence="5">DSM122</strain>
    </source>
</reference>
<dbReference type="PATRIC" id="fig|1150469.3.peg.404"/>
<organism evidence="4 5">
    <name type="scientific">Pararhodospirillum photometricum DSM 122</name>
    <dbReference type="NCBI Taxonomy" id="1150469"/>
    <lineage>
        <taxon>Bacteria</taxon>
        <taxon>Pseudomonadati</taxon>
        <taxon>Pseudomonadota</taxon>
        <taxon>Alphaproteobacteria</taxon>
        <taxon>Rhodospirillales</taxon>
        <taxon>Rhodospirillaceae</taxon>
        <taxon>Pararhodospirillum</taxon>
    </lineage>
</organism>
<keyword evidence="4" id="KW-0378">Hydrolase</keyword>
<protein>
    <submittedName>
        <fullName evidence="4">Transcriptional regulator, MerR family</fullName>
        <ecNumber evidence="4">3.4.13.-</ecNumber>
    </submittedName>
</protein>
<keyword evidence="2" id="KW-0175">Coiled coil</keyword>
<name>H6SN94_PARPM</name>
<dbReference type="HOGENOM" id="CLU_060077_3_1_5"/>
<dbReference type="PANTHER" id="PTHR30204">
    <property type="entry name" value="REDOX-CYCLING DRUG-SENSING TRANSCRIPTIONAL ACTIVATOR SOXR"/>
    <property type="match status" value="1"/>
</dbReference>
<keyword evidence="1" id="KW-0238">DNA-binding</keyword>
<evidence type="ECO:0000313" key="4">
    <source>
        <dbReference type="EMBL" id="CCG06970.1"/>
    </source>
</evidence>
<dbReference type="KEGG" id="rpm:RSPPHO_00344"/>
<dbReference type="Gene3D" id="1.10.1660.10">
    <property type="match status" value="1"/>
</dbReference>
<dbReference type="STRING" id="1150469.RSPPHO_00344"/>
<dbReference type="OrthoDB" id="9803659at2"/>
<dbReference type="GO" id="GO:0016805">
    <property type="term" value="F:dipeptidase activity"/>
    <property type="evidence" value="ECO:0007669"/>
    <property type="project" value="UniProtKB-KW"/>
</dbReference>
<dbReference type="GO" id="GO:0003700">
    <property type="term" value="F:DNA-binding transcription factor activity"/>
    <property type="evidence" value="ECO:0007669"/>
    <property type="project" value="InterPro"/>
</dbReference>
<proteinExistence type="predicted"/>
<feature type="domain" description="HTH merR-type" evidence="3">
    <location>
        <begin position="7"/>
        <end position="74"/>
    </location>
</feature>
<dbReference type="CDD" id="cd04776">
    <property type="entry name" value="HTH_GnyR"/>
    <property type="match status" value="1"/>
</dbReference>
<keyword evidence="4" id="KW-0645">Protease</keyword>
<dbReference type="AlphaFoldDB" id="H6SN94"/>
<dbReference type="GO" id="GO:0003677">
    <property type="term" value="F:DNA binding"/>
    <property type="evidence" value="ECO:0007669"/>
    <property type="project" value="UniProtKB-KW"/>
</dbReference>
<dbReference type="PROSITE" id="PS50937">
    <property type="entry name" value="HTH_MERR_2"/>
    <property type="match status" value="1"/>
</dbReference>
<dbReference type="InterPro" id="IPR009061">
    <property type="entry name" value="DNA-bd_dom_put_sf"/>
</dbReference>
<keyword evidence="4" id="KW-0224">Dipeptidase</keyword>